<evidence type="ECO:0000256" key="9">
    <source>
        <dbReference type="PROSITE-ProRule" id="PRU00205"/>
    </source>
</evidence>
<evidence type="ECO:0000256" key="7">
    <source>
        <dbReference type="ARBA" id="ARBA00023136"/>
    </source>
</evidence>
<evidence type="ECO:0000259" key="12">
    <source>
        <dbReference type="PROSITE" id="PS50922"/>
    </source>
</evidence>
<feature type="domain" description="TLC" evidence="12">
    <location>
        <begin position="195"/>
        <end position="479"/>
    </location>
</feature>
<reference evidence="13 14" key="1">
    <citation type="submission" date="2019-07" db="EMBL/GenBank/DDBJ databases">
        <title>Venturia inaequalis Genome Resource.</title>
        <authorList>
            <person name="Lichtner F.J."/>
        </authorList>
    </citation>
    <scope>NUCLEOTIDE SEQUENCE [LARGE SCALE GENOMIC DNA]</scope>
    <source>
        <strain evidence="13 14">DMI_063113</strain>
    </source>
</reference>
<feature type="transmembrane region" description="Helical" evidence="11">
    <location>
        <begin position="104"/>
        <end position="122"/>
    </location>
</feature>
<evidence type="ECO:0000256" key="6">
    <source>
        <dbReference type="ARBA" id="ARBA00022989"/>
    </source>
</evidence>
<feature type="compositionally biased region" description="Low complexity" evidence="10">
    <location>
        <begin position="66"/>
        <end position="75"/>
    </location>
</feature>
<dbReference type="AlphaFoldDB" id="A0A8H3VD65"/>
<dbReference type="Pfam" id="PF03798">
    <property type="entry name" value="TRAM_LAG1_CLN8"/>
    <property type="match status" value="1"/>
</dbReference>
<feature type="transmembrane region" description="Helical" evidence="11">
    <location>
        <begin position="250"/>
        <end position="269"/>
    </location>
</feature>
<proteinExistence type="inferred from homology"/>
<keyword evidence="6 11" id="KW-1133">Transmembrane helix</keyword>
<comment type="subcellular location">
    <subcellularLocation>
        <location evidence="1">Endoplasmic reticulum membrane</location>
        <topology evidence="1">Multi-pass membrane protein</topology>
    </subcellularLocation>
</comment>
<protein>
    <recommendedName>
        <fullName evidence="12">TLC domain-containing protein</fullName>
    </recommendedName>
</protein>
<feature type="transmembrane region" description="Helical" evidence="11">
    <location>
        <begin position="450"/>
        <end position="475"/>
    </location>
</feature>
<dbReference type="Proteomes" id="UP000490939">
    <property type="component" value="Unassembled WGS sequence"/>
</dbReference>
<dbReference type="InterPro" id="IPR006634">
    <property type="entry name" value="TLC-dom"/>
</dbReference>
<feature type="region of interest" description="Disordered" evidence="10">
    <location>
        <begin position="1"/>
        <end position="86"/>
    </location>
</feature>
<feature type="compositionally biased region" description="Basic and acidic residues" evidence="10">
    <location>
        <begin position="19"/>
        <end position="33"/>
    </location>
</feature>
<accession>A0A8H3VD65</accession>
<comment type="caution">
    <text evidence="13">The sequence shown here is derived from an EMBL/GenBank/DDBJ whole genome shotgun (WGS) entry which is preliminary data.</text>
</comment>
<feature type="transmembrane region" description="Helical" evidence="11">
    <location>
        <begin position="203"/>
        <end position="221"/>
    </location>
</feature>
<dbReference type="PANTHER" id="PTHR12560">
    <property type="entry name" value="LONGEVITY ASSURANCE FACTOR 1 LAG1"/>
    <property type="match status" value="1"/>
</dbReference>
<evidence type="ECO:0000256" key="5">
    <source>
        <dbReference type="ARBA" id="ARBA00022824"/>
    </source>
</evidence>
<keyword evidence="7 9" id="KW-0472">Membrane</keyword>
<keyword evidence="8" id="KW-0325">Glycoprotein</keyword>
<feature type="region of interest" description="Disordered" evidence="10">
    <location>
        <begin position="529"/>
        <end position="548"/>
    </location>
</feature>
<evidence type="ECO:0000256" key="10">
    <source>
        <dbReference type="SAM" id="MobiDB-lite"/>
    </source>
</evidence>
<evidence type="ECO:0000256" key="4">
    <source>
        <dbReference type="ARBA" id="ARBA00022692"/>
    </source>
</evidence>
<evidence type="ECO:0000313" key="13">
    <source>
        <dbReference type="EMBL" id="KAE9985770.1"/>
    </source>
</evidence>
<feature type="compositionally biased region" description="Basic and acidic residues" evidence="10">
    <location>
        <begin position="499"/>
        <end position="515"/>
    </location>
</feature>
<evidence type="ECO:0000256" key="1">
    <source>
        <dbReference type="ARBA" id="ARBA00004477"/>
    </source>
</evidence>
<name>A0A8H3VD65_VENIN</name>
<keyword evidence="5" id="KW-0256">Endoplasmic reticulum</keyword>
<evidence type="ECO:0000256" key="3">
    <source>
        <dbReference type="ARBA" id="ARBA00022679"/>
    </source>
</evidence>
<dbReference type="GO" id="GO:0005789">
    <property type="term" value="C:endoplasmic reticulum membrane"/>
    <property type="evidence" value="ECO:0007669"/>
    <property type="project" value="UniProtKB-SubCell"/>
</dbReference>
<keyword evidence="4 9" id="KW-0812">Transmembrane</keyword>
<feature type="transmembrane region" description="Helical" evidence="11">
    <location>
        <begin position="281"/>
        <end position="309"/>
    </location>
</feature>
<feature type="region of interest" description="Disordered" evidence="10">
    <location>
        <begin position="489"/>
        <end position="515"/>
    </location>
</feature>
<sequence>MSKSTPAELHPGGHSDPATTRRDTGASKKERPIPRRRASSLRGEPPGDTAPSMSTMYDRQQLEGFTNTTVTTPRATAEKPHRGRKRRKVKSFFKRWRSLSVRHTWLMPLLVCLLVVALYAIYPHPSNPISAALFLSYPLPRAKGDSPDVLIHYGKGKKDFAFVAFYTIFLSFTREFIMQRLLRPLSIKAGLKSRAKQARFMEQAYTAVYFAVLGPLGLYVMSRTPVWYFSTAGMLEGFPHKTHDAVFKTYYLMQAAYWAQQMIVLLMGLEKPRKDFKELVAHHIITLALIFASYRFHFTYMGLAVYVTMDVSDFFLATSKLLNYIEAPIVIPYFMIFLSAWAYLRHFINLRILSSMIPLPLPFPDAVNAQIHTTLGFAGNLTSTGFGLASPVLNPIASVSASLFPATANLISKAPSMVVEWFNTPPTFQTIGPYDLNWETQQYKCWISQWIVFSMLLALQLVNLFWFFLILRILWRLVASWGEVVEDDRSDADDSVEGTEDRKDELDTMRKEQGAIGELEKPALLVNGIPLPEGESGVDVMVANGEKR</sequence>
<dbReference type="SMART" id="SM00724">
    <property type="entry name" value="TLC"/>
    <property type="match status" value="1"/>
</dbReference>
<dbReference type="GO" id="GO:0050291">
    <property type="term" value="F:sphingosine N-acyltransferase activity"/>
    <property type="evidence" value="ECO:0007669"/>
    <property type="project" value="InterPro"/>
</dbReference>
<dbReference type="InterPro" id="IPR016439">
    <property type="entry name" value="Lag1/Lac1-like"/>
</dbReference>
<comment type="similarity">
    <text evidence="2">Belongs to the sphingosine N-acyltransferase family.</text>
</comment>
<evidence type="ECO:0000256" key="2">
    <source>
        <dbReference type="ARBA" id="ARBA00009808"/>
    </source>
</evidence>
<organism evidence="13 14">
    <name type="scientific">Venturia inaequalis</name>
    <name type="common">Apple scab fungus</name>
    <dbReference type="NCBI Taxonomy" id="5025"/>
    <lineage>
        <taxon>Eukaryota</taxon>
        <taxon>Fungi</taxon>
        <taxon>Dikarya</taxon>
        <taxon>Ascomycota</taxon>
        <taxon>Pezizomycotina</taxon>
        <taxon>Dothideomycetes</taxon>
        <taxon>Pleosporomycetidae</taxon>
        <taxon>Venturiales</taxon>
        <taxon>Venturiaceae</taxon>
        <taxon>Venturia</taxon>
    </lineage>
</organism>
<evidence type="ECO:0000256" key="8">
    <source>
        <dbReference type="ARBA" id="ARBA00023180"/>
    </source>
</evidence>
<feature type="transmembrane region" description="Helical" evidence="11">
    <location>
        <begin position="321"/>
        <end position="344"/>
    </location>
</feature>
<dbReference type="EMBL" id="WNWR01000271">
    <property type="protein sequence ID" value="KAE9985770.1"/>
    <property type="molecule type" value="Genomic_DNA"/>
</dbReference>
<dbReference type="GO" id="GO:0046513">
    <property type="term" value="P:ceramide biosynthetic process"/>
    <property type="evidence" value="ECO:0007669"/>
    <property type="project" value="InterPro"/>
</dbReference>
<dbReference type="OrthoDB" id="3053196at2759"/>
<feature type="compositionally biased region" description="Acidic residues" evidence="10">
    <location>
        <begin position="489"/>
        <end position="498"/>
    </location>
</feature>
<keyword evidence="14" id="KW-1185">Reference proteome</keyword>
<feature type="transmembrane region" description="Helical" evidence="11">
    <location>
        <begin position="160"/>
        <end position="182"/>
    </location>
</feature>
<gene>
    <name evidence="13" type="ORF">EG327_004591</name>
</gene>
<keyword evidence="3" id="KW-0808">Transferase</keyword>
<evidence type="ECO:0000256" key="11">
    <source>
        <dbReference type="SAM" id="Phobius"/>
    </source>
</evidence>
<evidence type="ECO:0000313" key="14">
    <source>
        <dbReference type="Proteomes" id="UP000490939"/>
    </source>
</evidence>
<dbReference type="PROSITE" id="PS50922">
    <property type="entry name" value="TLC"/>
    <property type="match status" value="1"/>
</dbReference>
<dbReference type="PANTHER" id="PTHR12560:SF11">
    <property type="entry name" value="CERAMIDE SYNTHASE LAC1-RELATED"/>
    <property type="match status" value="1"/>
</dbReference>